<gene>
    <name evidence="2" type="ORF">COCC4DRAFT_138037</name>
</gene>
<evidence type="ECO:0008006" key="4">
    <source>
        <dbReference type="Google" id="ProtNLM"/>
    </source>
</evidence>
<dbReference type="OrthoDB" id="3693255at2759"/>
<proteinExistence type="predicted"/>
<feature type="chain" id="PRO_5004124680" description="Secreted protein" evidence="1">
    <location>
        <begin position="19"/>
        <end position="78"/>
    </location>
</feature>
<evidence type="ECO:0000313" key="2">
    <source>
        <dbReference type="EMBL" id="ENI05303.1"/>
    </source>
</evidence>
<sequence>MHVRIVVTITSLLSLTVAQGNWNCKNLDDPTFRNDAYARAHNPYGLCVNDAGVGLLAHPCRSVRSSFLLHILILIALI</sequence>
<reference evidence="2 3" key="1">
    <citation type="journal article" date="2012" name="PLoS Pathog.">
        <title>Diverse lifestyles and strategies of plant pathogenesis encoded in the genomes of eighteen Dothideomycetes fungi.</title>
        <authorList>
            <person name="Ohm R.A."/>
            <person name="Feau N."/>
            <person name="Henrissat B."/>
            <person name="Schoch C.L."/>
            <person name="Horwitz B.A."/>
            <person name="Barry K.W."/>
            <person name="Condon B.J."/>
            <person name="Copeland A.C."/>
            <person name="Dhillon B."/>
            <person name="Glaser F."/>
            <person name="Hesse C.N."/>
            <person name="Kosti I."/>
            <person name="LaButti K."/>
            <person name="Lindquist E.A."/>
            <person name="Lucas S."/>
            <person name="Salamov A.A."/>
            <person name="Bradshaw R.E."/>
            <person name="Ciuffetti L."/>
            <person name="Hamelin R.C."/>
            <person name="Kema G.H.J."/>
            <person name="Lawrence C."/>
            <person name="Scott J.A."/>
            <person name="Spatafora J.W."/>
            <person name="Turgeon B.G."/>
            <person name="de Wit P.J.G.M."/>
            <person name="Zhong S."/>
            <person name="Goodwin S.B."/>
            <person name="Grigoriev I.V."/>
        </authorList>
    </citation>
    <scope>NUCLEOTIDE SEQUENCE [LARGE SCALE GENOMIC DNA]</scope>
    <source>
        <strain evidence="3">C4 / ATCC 48331 / race T</strain>
    </source>
</reference>
<keyword evidence="3" id="KW-1185">Reference proteome</keyword>
<reference evidence="3" key="2">
    <citation type="journal article" date="2013" name="PLoS Genet.">
        <title>Comparative genome structure, secondary metabolite, and effector coding capacity across Cochliobolus pathogens.</title>
        <authorList>
            <person name="Condon B.J."/>
            <person name="Leng Y."/>
            <person name="Wu D."/>
            <person name="Bushley K.E."/>
            <person name="Ohm R.A."/>
            <person name="Otillar R."/>
            <person name="Martin J."/>
            <person name="Schackwitz W."/>
            <person name="Grimwood J."/>
            <person name="MohdZainudin N."/>
            <person name="Xue C."/>
            <person name="Wang R."/>
            <person name="Manning V.A."/>
            <person name="Dhillon B."/>
            <person name="Tu Z.J."/>
            <person name="Steffenson B.J."/>
            <person name="Salamov A."/>
            <person name="Sun H."/>
            <person name="Lowry S."/>
            <person name="LaButti K."/>
            <person name="Han J."/>
            <person name="Copeland A."/>
            <person name="Lindquist E."/>
            <person name="Barry K."/>
            <person name="Schmutz J."/>
            <person name="Baker S.E."/>
            <person name="Ciuffetti L.M."/>
            <person name="Grigoriev I.V."/>
            <person name="Zhong S."/>
            <person name="Turgeon B.G."/>
        </authorList>
    </citation>
    <scope>NUCLEOTIDE SEQUENCE [LARGE SCALE GENOMIC DNA]</scope>
    <source>
        <strain evidence="3">C4 / ATCC 48331 / race T</strain>
    </source>
</reference>
<dbReference type="Proteomes" id="UP000012338">
    <property type="component" value="Unassembled WGS sequence"/>
</dbReference>
<feature type="signal peptide" evidence="1">
    <location>
        <begin position="1"/>
        <end position="18"/>
    </location>
</feature>
<protein>
    <recommendedName>
        <fullName evidence="4">Secreted protein</fullName>
    </recommendedName>
</protein>
<evidence type="ECO:0000313" key="3">
    <source>
        <dbReference type="Proteomes" id="UP000012338"/>
    </source>
</evidence>
<dbReference type="AlphaFoldDB" id="N4X9W2"/>
<dbReference type="EMBL" id="KB733455">
    <property type="protein sequence ID" value="ENI05303.1"/>
    <property type="molecule type" value="Genomic_DNA"/>
</dbReference>
<keyword evidence="1" id="KW-0732">Signal</keyword>
<name>N4X9W2_COCH4</name>
<evidence type="ECO:0000256" key="1">
    <source>
        <dbReference type="SAM" id="SignalP"/>
    </source>
</evidence>
<organism evidence="2 3">
    <name type="scientific">Cochliobolus heterostrophus (strain C4 / ATCC 48331 / race T)</name>
    <name type="common">Southern corn leaf blight fungus</name>
    <name type="synonym">Bipolaris maydis</name>
    <dbReference type="NCBI Taxonomy" id="665024"/>
    <lineage>
        <taxon>Eukaryota</taxon>
        <taxon>Fungi</taxon>
        <taxon>Dikarya</taxon>
        <taxon>Ascomycota</taxon>
        <taxon>Pezizomycotina</taxon>
        <taxon>Dothideomycetes</taxon>
        <taxon>Pleosporomycetidae</taxon>
        <taxon>Pleosporales</taxon>
        <taxon>Pleosporineae</taxon>
        <taxon>Pleosporaceae</taxon>
        <taxon>Bipolaris</taxon>
    </lineage>
</organism>
<dbReference type="HOGENOM" id="CLU_183903_0_0_1"/>
<accession>N4X9W2</accession>